<dbReference type="EMBL" id="UOFL01000176">
    <property type="protein sequence ID" value="VAW79651.1"/>
    <property type="molecule type" value="Genomic_DNA"/>
</dbReference>
<keyword evidence="1" id="KW-1133">Transmembrane helix</keyword>
<dbReference type="InterPro" id="IPR003425">
    <property type="entry name" value="CCB3/YggT"/>
</dbReference>
<feature type="transmembrane region" description="Helical" evidence="1">
    <location>
        <begin position="108"/>
        <end position="126"/>
    </location>
</feature>
<reference evidence="2" key="1">
    <citation type="submission" date="2018-06" db="EMBL/GenBank/DDBJ databases">
        <authorList>
            <person name="Zhirakovskaya E."/>
        </authorList>
    </citation>
    <scope>NUCLEOTIDE SEQUENCE</scope>
</reference>
<evidence type="ECO:0000313" key="2">
    <source>
        <dbReference type="EMBL" id="VAW79651.1"/>
    </source>
</evidence>
<proteinExistence type="predicted"/>
<sequence>MGYFSQAGSLLTSVIFGILILIVMLRLLMQAVRADFHNPLSQGIYRLTNPMIVPFRKFVPAYRSVDLPTIVLLLLLQYLMLTLLNLISGAELQLLRNFVEAPFGLFNLLLNIYLFSILIMVIVSWIQPGGGYNPVLGLINQIIHPIMLPIKKRIATAGGFDISPMVAIILITLVKMAIPFLYIAVIKTFGFAYGAFDIAVGRY</sequence>
<dbReference type="Pfam" id="PF02325">
    <property type="entry name" value="CCB3_YggT"/>
    <property type="match status" value="2"/>
</dbReference>
<feature type="transmembrane region" description="Helical" evidence="1">
    <location>
        <begin position="65"/>
        <end position="88"/>
    </location>
</feature>
<dbReference type="AlphaFoldDB" id="A0A3B0YJR5"/>
<protein>
    <submittedName>
        <fullName evidence="2">Integral membrane protein YggT, involved in response to extracytoplasmic stress (Osmotic shock)</fullName>
    </submittedName>
</protein>
<keyword evidence="1" id="KW-0472">Membrane</keyword>
<evidence type="ECO:0000256" key="1">
    <source>
        <dbReference type="SAM" id="Phobius"/>
    </source>
</evidence>
<accession>A0A3B0YJR5</accession>
<gene>
    <name evidence="2" type="ORF">MNBD_GAMMA12-2335</name>
</gene>
<name>A0A3B0YJR5_9ZZZZ</name>
<dbReference type="GO" id="GO:0016020">
    <property type="term" value="C:membrane"/>
    <property type="evidence" value="ECO:0007669"/>
    <property type="project" value="InterPro"/>
</dbReference>
<feature type="transmembrane region" description="Helical" evidence="1">
    <location>
        <begin position="6"/>
        <end position="28"/>
    </location>
</feature>
<organism evidence="2">
    <name type="scientific">hydrothermal vent metagenome</name>
    <dbReference type="NCBI Taxonomy" id="652676"/>
    <lineage>
        <taxon>unclassified sequences</taxon>
        <taxon>metagenomes</taxon>
        <taxon>ecological metagenomes</taxon>
    </lineage>
</organism>
<keyword evidence="1" id="KW-0812">Transmembrane</keyword>